<name>A0A9D1CP80_9FIRM</name>
<reference evidence="3" key="2">
    <citation type="journal article" date="2021" name="PeerJ">
        <title>Extensive microbial diversity within the chicken gut microbiome revealed by metagenomics and culture.</title>
        <authorList>
            <person name="Gilroy R."/>
            <person name="Ravi A."/>
            <person name="Getino M."/>
            <person name="Pursley I."/>
            <person name="Horton D.L."/>
            <person name="Alikhan N.F."/>
            <person name="Baker D."/>
            <person name="Gharbi K."/>
            <person name="Hall N."/>
            <person name="Watson M."/>
            <person name="Adriaenssens E.M."/>
            <person name="Foster-Nyarko E."/>
            <person name="Jarju S."/>
            <person name="Secka A."/>
            <person name="Antonio M."/>
            <person name="Oren A."/>
            <person name="Chaudhuri R.R."/>
            <person name="La Ragione R."/>
            <person name="Hildebrand F."/>
            <person name="Pallen M.J."/>
        </authorList>
    </citation>
    <scope>NUCLEOTIDE SEQUENCE</scope>
    <source>
        <strain evidence="3">ChiSjej2B20-13462</strain>
    </source>
</reference>
<accession>A0A9D1CP80</accession>
<evidence type="ECO:0000256" key="1">
    <source>
        <dbReference type="ARBA" id="ARBA00022829"/>
    </source>
</evidence>
<dbReference type="EMBL" id="DVFN01000138">
    <property type="protein sequence ID" value="HIQ70566.1"/>
    <property type="molecule type" value="Genomic_DNA"/>
</dbReference>
<dbReference type="Pfam" id="PF02616">
    <property type="entry name" value="SMC_ScpA"/>
    <property type="match status" value="1"/>
</dbReference>
<dbReference type="PANTHER" id="PTHR33969:SF2">
    <property type="entry name" value="SEGREGATION AND CONDENSATION PROTEIN A"/>
    <property type="match status" value="1"/>
</dbReference>
<sequence>MEEPRYHLDQVVRSKSEMQDFDGPLDVILLLLSKNKIEIQDISITSILEQYLAYLDEMKRMDMEIASEFIAMASHLMLIKTKMLLSAAEQEEALSEMELLIRSLEERQRQEAMTQVRTSVTFLSQRNEIGSGLFTKEPEPLRRDETYRYRHDPSDLVRTMAVLADRSQRAMPPPTANFSGIVGREPYPVTKKAAEVLRRLLAHGVSTFRKLFRGNRSRSEIVATFLAVLELCRLKSVELEDDDRELNVRFVKMPDGTGEDSQDGTE</sequence>
<reference evidence="3" key="1">
    <citation type="submission" date="2020-10" db="EMBL/GenBank/DDBJ databases">
        <authorList>
            <person name="Gilroy R."/>
        </authorList>
    </citation>
    <scope>NUCLEOTIDE SEQUENCE</scope>
    <source>
        <strain evidence="3">ChiSjej2B20-13462</strain>
    </source>
</reference>
<gene>
    <name evidence="3" type="ORF">IAA67_09595</name>
</gene>
<dbReference type="GO" id="GO:0007059">
    <property type="term" value="P:chromosome segregation"/>
    <property type="evidence" value="ECO:0007669"/>
    <property type="project" value="UniProtKB-KW"/>
</dbReference>
<dbReference type="AlphaFoldDB" id="A0A9D1CP80"/>
<dbReference type="Gene3D" id="6.10.250.2410">
    <property type="match status" value="1"/>
</dbReference>
<comment type="caution">
    <text evidence="3">The sequence shown here is derived from an EMBL/GenBank/DDBJ whole genome shotgun (WGS) entry which is preliminary data.</text>
</comment>
<evidence type="ECO:0000313" key="3">
    <source>
        <dbReference type="EMBL" id="HIQ70566.1"/>
    </source>
</evidence>
<protein>
    <recommendedName>
        <fullName evidence="2">Segregation and condensation protein A</fullName>
    </recommendedName>
</protein>
<dbReference type="InterPro" id="IPR003768">
    <property type="entry name" value="ScpA"/>
</dbReference>
<dbReference type="Proteomes" id="UP000886874">
    <property type="component" value="Unassembled WGS sequence"/>
</dbReference>
<organism evidence="3 4">
    <name type="scientific">Candidatus Avoscillospira stercorigallinarum</name>
    <dbReference type="NCBI Taxonomy" id="2840708"/>
    <lineage>
        <taxon>Bacteria</taxon>
        <taxon>Bacillati</taxon>
        <taxon>Bacillota</taxon>
        <taxon>Clostridia</taxon>
        <taxon>Eubacteriales</taxon>
        <taxon>Oscillospiraceae</taxon>
        <taxon>Oscillospiraceae incertae sedis</taxon>
        <taxon>Candidatus Avoscillospira</taxon>
    </lineage>
</organism>
<dbReference type="PANTHER" id="PTHR33969">
    <property type="entry name" value="SEGREGATION AND CONDENSATION PROTEIN A"/>
    <property type="match status" value="1"/>
</dbReference>
<evidence type="ECO:0000313" key="4">
    <source>
        <dbReference type="Proteomes" id="UP000886874"/>
    </source>
</evidence>
<proteinExistence type="predicted"/>
<evidence type="ECO:0000256" key="2">
    <source>
        <dbReference type="ARBA" id="ARBA00044777"/>
    </source>
</evidence>
<keyword evidence="1" id="KW-0159">Chromosome partition</keyword>